<dbReference type="Gene3D" id="3.40.109.10">
    <property type="entry name" value="NADH Oxidase"/>
    <property type="match status" value="1"/>
</dbReference>
<evidence type="ECO:0000256" key="1">
    <source>
        <dbReference type="ARBA" id="ARBA00008366"/>
    </source>
</evidence>
<comment type="similarity">
    <text evidence="1 5">Belongs to the flavin oxidoreductase frp family.</text>
</comment>
<dbReference type="AlphaFoldDB" id="A0A318UGG1"/>
<dbReference type="InterPro" id="IPR016446">
    <property type="entry name" value="Flavin_OxRdtase_Frp"/>
</dbReference>
<dbReference type="PANTHER" id="PTHR43425">
    <property type="entry name" value="OXYGEN-INSENSITIVE NADPH NITROREDUCTASE"/>
    <property type="match status" value="1"/>
</dbReference>
<evidence type="ECO:0000256" key="2">
    <source>
        <dbReference type="ARBA" id="ARBA00022630"/>
    </source>
</evidence>
<dbReference type="InterPro" id="IPR000415">
    <property type="entry name" value="Nitroreductase-like"/>
</dbReference>
<evidence type="ECO:0000313" key="7">
    <source>
        <dbReference type="EMBL" id="PYF12645.1"/>
    </source>
</evidence>
<organism evidence="7 8">
    <name type="scientific">Rhodobacter viridis</name>
    <dbReference type="NCBI Taxonomy" id="1054202"/>
    <lineage>
        <taxon>Bacteria</taxon>
        <taxon>Pseudomonadati</taxon>
        <taxon>Pseudomonadota</taxon>
        <taxon>Alphaproteobacteria</taxon>
        <taxon>Rhodobacterales</taxon>
        <taxon>Rhodobacter group</taxon>
        <taxon>Rhodobacter</taxon>
    </lineage>
</organism>
<dbReference type="OrthoDB" id="3181400at2"/>
<dbReference type="PIRSF" id="PIRSF005426">
    <property type="entry name" value="Frp"/>
    <property type="match status" value="1"/>
</dbReference>
<evidence type="ECO:0000259" key="6">
    <source>
        <dbReference type="Pfam" id="PF00881"/>
    </source>
</evidence>
<comment type="caution">
    <text evidence="7">The sequence shown here is derived from an EMBL/GenBank/DDBJ whole genome shotgun (WGS) entry which is preliminary data.</text>
</comment>
<evidence type="ECO:0000256" key="3">
    <source>
        <dbReference type="ARBA" id="ARBA00022643"/>
    </source>
</evidence>
<evidence type="ECO:0000256" key="4">
    <source>
        <dbReference type="ARBA" id="ARBA00023002"/>
    </source>
</evidence>
<sequence length="286" mass="30487">MTRNTPLPQPTALTEALAARYGAGLVPNPPEDLPAAAAQILHQILSHRTWRSFRPDPLPAGAVELAIAAAQSAATSSNLQSWSVIAVRDATLKARLNAIAGDQPHVAQAPVLLVFLADLNRPRRVTEAAGGKAEALEYLESLVVGIVDAALAAQNAVLAFEAQGIGSSYIGSLRNDAHQVAELLGLPPEVAPVFGLAVGLPDDARPAQVKPRLPQAAVFFSERYDPAAALAPVAEYDTTLRAFQSRVGQLEVGWSRTVAERLRGPEALRGRENLRDFLRNLGFRLK</sequence>
<feature type="domain" description="Nitroreductase" evidence="6">
    <location>
        <begin position="44"/>
        <end position="199"/>
    </location>
</feature>
<dbReference type="GO" id="GO:0016491">
    <property type="term" value="F:oxidoreductase activity"/>
    <property type="evidence" value="ECO:0007669"/>
    <property type="project" value="UniProtKB-UniRule"/>
</dbReference>
<gene>
    <name evidence="7" type="ORF">C8J30_10125</name>
</gene>
<proteinExistence type="inferred from homology"/>
<dbReference type="Pfam" id="PF00881">
    <property type="entry name" value="Nitroreductase"/>
    <property type="match status" value="1"/>
</dbReference>
<evidence type="ECO:0000313" key="8">
    <source>
        <dbReference type="Proteomes" id="UP000247727"/>
    </source>
</evidence>
<keyword evidence="8" id="KW-1185">Reference proteome</keyword>
<accession>A0A318UGG1</accession>
<keyword evidence="2 5" id="KW-0285">Flavoprotein</keyword>
<dbReference type="InterPro" id="IPR029479">
    <property type="entry name" value="Nitroreductase"/>
</dbReference>
<reference evidence="7 8" key="1">
    <citation type="submission" date="2018-06" db="EMBL/GenBank/DDBJ databases">
        <title>Genomic Encyclopedia of Type Strains, Phase III (KMG-III): the genomes of soil and plant-associated and newly described type strains.</title>
        <authorList>
            <person name="Whitman W."/>
        </authorList>
    </citation>
    <scope>NUCLEOTIDE SEQUENCE [LARGE SCALE GENOMIC DNA]</scope>
    <source>
        <strain evidence="7 8">JA737</strain>
    </source>
</reference>
<dbReference type="RefSeq" id="WP_110803712.1">
    <property type="nucleotide sequence ID" value="NZ_QJTK01000001.1"/>
</dbReference>
<dbReference type="SUPFAM" id="SSF55469">
    <property type="entry name" value="FMN-dependent nitroreductase-like"/>
    <property type="match status" value="1"/>
</dbReference>
<keyword evidence="5" id="KW-0521">NADP</keyword>
<dbReference type="EMBL" id="QJTK01000001">
    <property type="protein sequence ID" value="PYF12645.1"/>
    <property type="molecule type" value="Genomic_DNA"/>
</dbReference>
<evidence type="ECO:0000256" key="5">
    <source>
        <dbReference type="PIRNR" id="PIRNR005426"/>
    </source>
</evidence>
<name>A0A318UGG1_9RHOB</name>
<protein>
    <submittedName>
        <fullName evidence="7">Nitroreductase</fullName>
    </submittedName>
</protein>
<keyword evidence="3 5" id="KW-0288">FMN</keyword>
<keyword evidence="4 5" id="KW-0560">Oxidoreductase</keyword>
<dbReference type="PANTHER" id="PTHR43425:SF2">
    <property type="entry name" value="OXYGEN-INSENSITIVE NADPH NITROREDUCTASE"/>
    <property type="match status" value="1"/>
</dbReference>
<dbReference type="Proteomes" id="UP000247727">
    <property type="component" value="Unassembled WGS sequence"/>
</dbReference>